<comment type="caution">
    <text evidence="6">The sequence shown here is derived from an EMBL/GenBank/DDBJ whole genome shotgun (WGS) entry which is preliminary data.</text>
</comment>
<accession>A0A4R6NZ83</accession>
<dbReference type="PANTHER" id="PTHR30055">
    <property type="entry name" value="HTH-TYPE TRANSCRIPTIONAL REGULATOR RUTR"/>
    <property type="match status" value="1"/>
</dbReference>
<dbReference type="AlphaFoldDB" id="A0A4R6NZ83"/>
<dbReference type="InterPro" id="IPR050109">
    <property type="entry name" value="HTH-type_TetR-like_transc_reg"/>
</dbReference>
<evidence type="ECO:0000256" key="1">
    <source>
        <dbReference type="ARBA" id="ARBA00023015"/>
    </source>
</evidence>
<organism evidence="6 7">
    <name type="scientific">Nocardia ignorata</name>
    <dbReference type="NCBI Taxonomy" id="145285"/>
    <lineage>
        <taxon>Bacteria</taxon>
        <taxon>Bacillati</taxon>
        <taxon>Actinomycetota</taxon>
        <taxon>Actinomycetes</taxon>
        <taxon>Mycobacteriales</taxon>
        <taxon>Nocardiaceae</taxon>
        <taxon>Nocardia</taxon>
    </lineage>
</organism>
<dbReference type="PRINTS" id="PR00455">
    <property type="entry name" value="HTHTETR"/>
</dbReference>
<dbReference type="GO" id="GO:0003700">
    <property type="term" value="F:DNA-binding transcription factor activity"/>
    <property type="evidence" value="ECO:0007669"/>
    <property type="project" value="TreeGrafter"/>
</dbReference>
<dbReference type="InterPro" id="IPR009057">
    <property type="entry name" value="Homeodomain-like_sf"/>
</dbReference>
<dbReference type="PROSITE" id="PS50977">
    <property type="entry name" value="HTH_TETR_2"/>
    <property type="match status" value="1"/>
</dbReference>
<dbReference type="RefSeq" id="WP_067498533.1">
    <property type="nucleotide sequence ID" value="NZ_JBHXPO010000014.1"/>
</dbReference>
<protein>
    <submittedName>
        <fullName evidence="6">TetR family transcriptional regulator</fullName>
    </submittedName>
</protein>
<evidence type="ECO:0000313" key="6">
    <source>
        <dbReference type="EMBL" id="TDP30674.1"/>
    </source>
</evidence>
<name>A0A4R6NZ83_NOCIG</name>
<dbReference type="Proteomes" id="UP000295087">
    <property type="component" value="Unassembled WGS sequence"/>
</dbReference>
<dbReference type="Gene3D" id="1.10.357.10">
    <property type="entry name" value="Tetracycline Repressor, domain 2"/>
    <property type="match status" value="1"/>
</dbReference>
<dbReference type="PANTHER" id="PTHR30055:SF234">
    <property type="entry name" value="HTH-TYPE TRANSCRIPTIONAL REGULATOR BETI"/>
    <property type="match status" value="1"/>
</dbReference>
<evidence type="ECO:0000313" key="7">
    <source>
        <dbReference type="Proteomes" id="UP000295087"/>
    </source>
</evidence>
<evidence type="ECO:0000256" key="2">
    <source>
        <dbReference type="ARBA" id="ARBA00023125"/>
    </source>
</evidence>
<reference evidence="6 7" key="1">
    <citation type="submission" date="2019-03" db="EMBL/GenBank/DDBJ databases">
        <title>Genomic Encyclopedia of Type Strains, Phase IV (KMG-IV): sequencing the most valuable type-strain genomes for metagenomic binning, comparative biology and taxonomic classification.</title>
        <authorList>
            <person name="Goeker M."/>
        </authorList>
    </citation>
    <scope>NUCLEOTIDE SEQUENCE [LARGE SCALE GENOMIC DNA]</scope>
    <source>
        <strain evidence="6 7">DSM 44496</strain>
    </source>
</reference>
<sequence>MSETTRTRMTAAERSAQVLAAAVDAFAESGYAATKTDEVARRAGVSQPYVIRLFGSKQHLFVAVLQHVCARIEDVFRSAEIAPDADTAEALRSLGTNYDVFLSERQLPLVLLHGVAASADPEIGDHVREHFGRIYQLIVDRTGADALHARRFLATGMLLTIMTAMQVAGPDAIELPWSTAVLDDLQCGLEL</sequence>
<dbReference type="EMBL" id="SNXK01000011">
    <property type="protein sequence ID" value="TDP30674.1"/>
    <property type="molecule type" value="Genomic_DNA"/>
</dbReference>
<gene>
    <name evidence="6" type="ORF">DFR75_111139</name>
</gene>
<dbReference type="SUPFAM" id="SSF46689">
    <property type="entry name" value="Homeodomain-like"/>
    <property type="match status" value="1"/>
</dbReference>
<evidence type="ECO:0000256" key="4">
    <source>
        <dbReference type="PROSITE-ProRule" id="PRU00335"/>
    </source>
</evidence>
<keyword evidence="2 4" id="KW-0238">DNA-binding</keyword>
<keyword evidence="7" id="KW-1185">Reference proteome</keyword>
<keyword evidence="1" id="KW-0805">Transcription regulation</keyword>
<keyword evidence="3" id="KW-0804">Transcription</keyword>
<proteinExistence type="predicted"/>
<dbReference type="Pfam" id="PF00440">
    <property type="entry name" value="TetR_N"/>
    <property type="match status" value="1"/>
</dbReference>
<dbReference type="GO" id="GO:0000976">
    <property type="term" value="F:transcription cis-regulatory region binding"/>
    <property type="evidence" value="ECO:0007669"/>
    <property type="project" value="TreeGrafter"/>
</dbReference>
<dbReference type="InterPro" id="IPR001647">
    <property type="entry name" value="HTH_TetR"/>
</dbReference>
<evidence type="ECO:0000259" key="5">
    <source>
        <dbReference type="PROSITE" id="PS50977"/>
    </source>
</evidence>
<feature type="DNA-binding region" description="H-T-H motif" evidence="4">
    <location>
        <begin position="35"/>
        <end position="54"/>
    </location>
</feature>
<evidence type="ECO:0000256" key="3">
    <source>
        <dbReference type="ARBA" id="ARBA00023163"/>
    </source>
</evidence>
<feature type="domain" description="HTH tetR-type" evidence="5">
    <location>
        <begin position="12"/>
        <end position="72"/>
    </location>
</feature>